<dbReference type="AlphaFoldDB" id="A0AA35X5Z1"/>
<name>A0AA35X5Z1_GEOBA</name>
<evidence type="ECO:0000313" key="1">
    <source>
        <dbReference type="EMBL" id="CAI8046628.1"/>
    </source>
</evidence>
<accession>A0AA35X5Z1</accession>
<comment type="caution">
    <text evidence="1">The sequence shown here is derived from an EMBL/GenBank/DDBJ whole genome shotgun (WGS) entry which is preliminary data.</text>
</comment>
<reference evidence="1" key="1">
    <citation type="submission" date="2023-03" db="EMBL/GenBank/DDBJ databases">
        <authorList>
            <person name="Steffen K."/>
            <person name="Cardenas P."/>
        </authorList>
    </citation>
    <scope>NUCLEOTIDE SEQUENCE</scope>
</reference>
<gene>
    <name evidence="1" type="ORF">GBAR_LOCUS25789</name>
</gene>
<proteinExistence type="predicted"/>
<protein>
    <submittedName>
        <fullName evidence="1">Uncharacterized protein</fullName>
    </submittedName>
</protein>
<evidence type="ECO:0000313" key="2">
    <source>
        <dbReference type="Proteomes" id="UP001174909"/>
    </source>
</evidence>
<organism evidence="1 2">
    <name type="scientific">Geodia barretti</name>
    <name type="common">Barrett's horny sponge</name>
    <dbReference type="NCBI Taxonomy" id="519541"/>
    <lineage>
        <taxon>Eukaryota</taxon>
        <taxon>Metazoa</taxon>
        <taxon>Porifera</taxon>
        <taxon>Demospongiae</taxon>
        <taxon>Heteroscleromorpha</taxon>
        <taxon>Tetractinellida</taxon>
        <taxon>Astrophorina</taxon>
        <taxon>Geodiidae</taxon>
        <taxon>Geodia</taxon>
    </lineage>
</organism>
<dbReference type="EMBL" id="CASHTH010003577">
    <property type="protein sequence ID" value="CAI8046628.1"/>
    <property type="molecule type" value="Genomic_DNA"/>
</dbReference>
<keyword evidence="2" id="KW-1185">Reference proteome</keyword>
<dbReference type="Proteomes" id="UP001174909">
    <property type="component" value="Unassembled WGS sequence"/>
</dbReference>
<feature type="non-terminal residue" evidence="1">
    <location>
        <position position="1"/>
    </location>
</feature>
<sequence length="152" mass="17235">MPRKFRLGRHIKNRERKKHTARHAEKLLCTPLIVSVPLSSLPSLSVDILGRRLAEIGDFRSGWIIKTAEEKVVVSLLDTSRSVPDIKYSLAIEANFSWKIHIYGQEVSPSMCRLFTDSPATLHTVHAVSAIVQSLEKSHMCRNFTIFSLKKI</sequence>